<evidence type="ECO:0000256" key="4">
    <source>
        <dbReference type="ARBA" id="ARBA00022603"/>
    </source>
</evidence>
<dbReference type="InterPro" id="IPR014776">
    <property type="entry name" value="4pyrrole_Mease_sub2"/>
</dbReference>
<dbReference type="GO" id="GO:0019354">
    <property type="term" value="P:siroheme biosynthetic process"/>
    <property type="evidence" value="ECO:0007669"/>
    <property type="project" value="InterPro"/>
</dbReference>
<dbReference type="InterPro" id="IPR003754">
    <property type="entry name" value="4pyrrol_synth_uPrphyn_synth"/>
</dbReference>
<evidence type="ECO:0000256" key="9">
    <source>
        <dbReference type="ARBA" id="ARBA00060548"/>
    </source>
</evidence>
<keyword evidence="5 10" id="KW-0808">Transferase</keyword>
<dbReference type="Pfam" id="PF00590">
    <property type="entry name" value="TP_methylase"/>
    <property type="match status" value="1"/>
</dbReference>
<dbReference type="SUPFAM" id="SSF69618">
    <property type="entry name" value="HemD-like"/>
    <property type="match status" value="1"/>
</dbReference>
<dbReference type="CDD" id="cd11642">
    <property type="entry name" value="SUMT"/>
    <property type="match status" value="1"/>
</dbReference>
<evidence type="ECO:0000259" key="11">
    <source>
        <dbReference type="Pfam" id="PF00590"/>
    </source>
</evidence>
<evidence type="ECO:0000256" key="8">
    <source>
        <dbReference type="ARBA" id="ARBA00025705"/>
    </source>
</evidence>
<comment type="pathway">
    <text evidence="8">Porphyrin-containing compound metabolism; siroheme biosynthesis; precorrin-2 from uroporphyrinogen III: step 1/1.</text>
</comment>
<evidence type="ECO:0000256" key="3">
    <source>
        <dbReference type="ARBA" id="ARBA00022573"/>
    </source>
</evidence>
<dbReference type="NCBIfam" id="NF004790">
    <property type="entry name" value="PRK06136.1"/>
    <property type="match status" value="1"/>
</dbReference>
<feature type="domain" description="Tetrapyrrole biosynthesis uroporphyrinogen III synthase" evidence="12">
    <location>
        <begin position="269"/>
        <end position="494"/>
    </location>
</feature>
<dbReference type="Proteomes" id="UP000603141">
    <property type="component" value="Unassembled WGS sequence"/>
</dbReference>
<dbReference type="InterPro" id="IPR006366">
    <property type="entry name" value="CobA/CysG_C"/>
</dbReference>
<evidence type="ECO:0000256" key="1">
    <source>
        <dbReference type="ARBA" id="ARBA00005879"/>
    </source>
</evidence>
<evidence type="ECO:0000256" key="2">
    <source>
        <dbReference type="ARBA" id="ARBA00012162"/>
    </source>
</evidence>
<dbReference type="SUPFAM" id="SSF53790">
    <property type="entry name" value="Tetrapyrrole methylase"/>
    <property type="match status" value="1"/>
</dbReference>
<dbReference type="FunFam" id="3.30.950.10:FF:000001">
    <property type="entry name" value="Siroheme synthase"/>
    <property type="match status" value="1"/>
</dbReference>
<dbReference type="Pfam" id="PF02602">
    <property type="entry name" value="HEM4"/>
    <property type="match status" value="1"/>
</dbReference>
<dbReference type="AlphaFoldDB" id="A0A934S6A4"/>
<evidence type="ECO:0000313" key="14">
    <source>
        <dbReference type="Proteomes" id="UP000603141"/>
    </source>
</evidence>
<dbReference type="InterPro" id="IPR003043">
    <property type="entry name" value="Uropor_MeTrfase_CS"/>
</dbReference>
<evidence type="ECO:0000256" key="10">
    <source>
        <dbReference type="RuleBase" id="RU003960"/>
    </source>
</evidence>
<evidence type="ECO:0000259" key="12">
    <source>
        <dbReference type="Pfam" id="PF02602"/>
    </source>
</evidence>
<dbReference type="PROSITE" id="PS00840">
    <property type="entry name" value="SUMT_2"/>
    <property type="match status" value="1"/>
</dbReference>
<dbReference type="RefSeq" id="WP_200271521.1">
    <property type="nucleotide sequence ID" value="NZ_JAENIJ010000021.1"/>
</dbReference>
<proteinExistence type="inferred from homology"/>
<dbReference type="CDD" id="cd06578">
    <property type="entry name" value="HemD"/>
    <property type="match status" value="1"/>
</dbReference>
<gene>
    <name evidence="13" type="primary">cobA</name>
    <name evidence="13" type="ORF">JIN85_13350</name>
</gene>
<dbReference type="InterPro" id="IPR035996">
    <property type="entry name" value="4pyrrol_Methylase_sf"/>
</dbReference>
<dbReference type="InterPro" id="IPR014777">
    <property type="entry name" value="4pyrrole_Mease_sub1"/>
</dbReference>
<dbReference type="EC" id="2.1.1.107" evidence="2"/>
<evidence type="ECO:0000256" key="7">
    <source>
        <dbReference type="ARBA" id="ARBA00023244"/>
    </source>
</evidence>
<keyword evidence="4 10" id="KW-0489">Methyltransferase</keyword>
<dbReference type="GO" id="GO:0004852">
    <property type="term" value="F:uroporphyrinogen-III synthase activity"/>
    <property type="evidence" value="ECO:0007669"/>
    <property type="project" value="InterPro"/>
</dbReference>
<keyword evidence="3" id="KW-0169">Cobalamin biosynthesis</keyword>
<dbReference type="Gene3D" id="3.30.950.10">
    <property type="entry name" value="Methyltransferase, Cobalt-precorrin-4 Transmethylase, Domain 2"/>
    <property type="match status" value="1"/>
</dbReference>
<feature type="domain" description="Tetrapyrrole methylase" evidence="11">
    <location>
        <begin position="8"/>
        <end position="218"/>
    </location>
</feature>
<comment type="caution">
    <text evidence="13">The sequence shown here is derived from an EMBL/GenBank/DDBJ whole genome shotgun (WGS) entry which is preliminary data.</text>
</comment>
<reference evidence="13" key="1">
    <citation type="submission" date="2021-01" db="EMBL/GenBank/DDBJ databases">
        <title>Modified the classification status of verrucomicrobia.</title>
        <authorList>
            <person name="Feng X."/>
        </authorList>
    </citation>
    <scope>NUCLEOTIDE SEQUENCE</scope>
    <source>
        <strain evidence="13">KCTC 22041</strain>
    </source>
</reference>
<keyword evidence="6" id="KW-0949">S-adenosyl-L-methionine</keyword>
<dbReference type="Gene3D" id="3.40.1010.10">
    <property type="entry name" value="Cobalt-precorrin-4 Transmethylase, Domain 1"/>
    <property type="match status" value="1"/>
</dbReference>
<dbReference type="GO" id="GO:0032259">
    <property type="term" value="P:methylation"/>
    <property type="evidence" value="ECO:0007669"/>
    <property type="project" value="UniProtKB-KW"/>
</dbReference>
<keyword evidence="7" id="KW-0627">Porphyrin biosynthesis</keyword>
<keyword evidence="14" id="KW-1185">Reference proteome</keyword>
<evidence type="ECO:0000256" key="6">
    <source>
        <dbReference type="ARBA" id="ARBA00022691"/>
    </source>
</evidence>
<comment type="similarity">
    <text evidence="1 10">Belongs to the precorrin methyltransferase family.</text>
</comment>
<name>A0A934S6A4_9BACT</name>
<dbReference type="PANTHER" id="PTHR45790:SF3">
    <property type="entry name" value="S-ADENOSYL-L-METHIONINE-DEPENDENT UROPORPHYRINOGEN III METHYLTRANSFERASE, CHLOROPLASTIC"/>
    <property type="match status" value="1"/>
</dbReference>
<sequence>MTASGICYLVGAGPGDPGLVTLRAKECIEAADVLVYDALSSPELLRWTKPGCEKIYVGKRAKDHALPQDKINELIVEKSQQGKSVVRLKGGDPMIFGRGGEEAAELAAAGVPFEIVPGISSAIGGPSYAGIPVTHRDHNTQLTIFTGHEDPTKGFTSVDYAQLAKTPGTKVFLMGVSRLREIANAFIEHGAEADTPIALTRWATTGSQWTIEGTLTTIADIAESVDFSSPAVAVIGNVVKERSKINWFETRPLFGKKIVVTRTREQAGELSKNLRNLGADVIELPTIRIEPPEDKLGFAEMVTHAHEYDWLVFTSPNGVEKFFEAFFATYGDARSLGNPRIAAIGAGTAAKIQEYRFTVDLIPKRFVAEGLIEAFENESVENLTMLWVKAEETRDIIGKGLEKLGAIVDECIAYRTVAETEDLTGARAKLVEQGADMITFTSSSTVDHFFNLGLDWPDDCVAASIGPVTGKNLRSKGMPPAVEATQHDIPGLTQAIVDYFKA</sequence>
<dbReference type="GO" id="GO:0004851">
    <property type="term" value="F:uroporphyrin-III C-methyltransferase activity"/>
    <property type="evidence" value="ECO:0007669"/>
    <property type="project" value="UniProtKB-EC"/>
</dbReference>
<dbReference type="InterPro" id="IPR000878">
    <property type="entry name" value="4pyrrol_Mease"/>
</dbReference>
<dbReference type="NCBIfam" id="TIGR01469">
    <property type="entry name" value="cobA_cysG_Cterm"/>
    <property type="match status" value="1"/>
</dbReference>
<dbReference type="PANTHER" id="PTHR45790">
    <property type="entry name" value="SIROHEME SYNTHASE-RELATED"/>
    <property type="match status" value="1"/>
</dbReference>
<dbReference type="FunFam" id="3.40.1010.10:FF:000001">
    <property type="entry name" value="Siroheme synthase"/>
    <property type="match status" value="1"/>
</dbReference>
<dbReference type="Gene3D" id="3.40.50.10090">
    <property type="match status" value="2"/>
</dbReference>
<evidence type="ECO:0000313" key="13">
    <source>
        <dbReference type="EMBL" id="MBK1883406.1"/>
    </source>
</evidence>
<dbReference type="EMBL" id="JAENIJ010000021">
    <property type="protein sequence ID" value="MBK1883406.1"/>
    <property type="molecule type" value="Genomic_DNA"/>
</dbReference>
<comment type="pathway">
    <text evidence="9">Cofactor biosynthesis; adenosylcobalamin biosynthesis; precorrin-2 from uroporphyrinogen III: step 1/1.</text>
</comment>
<organism evidence="13 14">
    <name type="scientific">Luteolibacter pohnpeiensis</name>
    <dbReference type="NCBI Taxonomy" id="454153"/>
    <lineage>
        <taxon>Bacteria</taxon>
        <taxon>Pseudomonadati</taxon>
        <taxon>Verrucomicrobiota</taxon>
        <taxon>Verrucomicrobiia</taxon>
        <taxon>Verrucomicrobiales</taxon>
        <taxon>Verrucomicrobiaceae</taxon>
        <taxon>Luteolibacter</taxon>
    </lineage>
</organism>
<protein>
    <recommendedName>
        <fullName evidence="2">uroporphyrinogen-III C-methyltransferase</fullName>
        <ecNumber evidence="2">2.1.1.107</ecNumber>
    </recommendedName>
</protein>
<evidence type="ECO:0000256" key="5">
    <source>
        <dbReference type="ARBA" id="ARBA00022679"/>
    </source>
</evidence>
<dbReference type="InterPro" id="IPR050161">
    <property type="entry name" value="Siro_Cobalamin_biosynth"/>
</dbReference>
<dbReference type="PROSITE" id="PS00839">
    <property type="entry name" value="SUMT_1"/>
    <property type="match status" value="1"/>
</dbReference>
<dbReference type="GO" id="GO:0009236">
    <property type="term" value="P:cobalamin biosynthetic process"/>
    <property type="evidence" value="ECO:0007669"/>
    <property type="project" value="UniProtKB-KW"/>
</dbReference>
<dbReference type="InterPro" id="IPR036108">
    <property type="entry name" value="4pyrrol_syn_uPrphyn_synt_sf"/>
</dbReference>
<accession>A0A934S6A4</accession>